<evidence type="ECO:0000313" key="2">
    <source>
        <dbReference type="Proteomes" id="UP000762676"/>
    </source>
</evidence>
<dbReference type="EMBL" id="BMAT01003471">
    <property type="protein sequence ID" value="GFS26365.1"/>
    <property type="molecule type" value="Genomic_DNA"/>
</dbReference>
<proteinExistence type="predicted"/>
<reference evidence="1 2" key="1">
    <citation type="journal article" date="2021" name="Elife">
        <title>Chloroplast acquisition without the gene transfer in kleptoplastic sea slugs, Plakobranchus ocellatus.</title>
        <authorList>
            <person name="Maeda T."/>
            <person name="Takahashi S."/>
            <person name="Yoshida T."/>
            <person name="Shimamura S."/>
            <person name="Takaki Y."/>
            <person name="Nagai Y."/>
            <person name="Toyoda A."/>
            <person name="Suzuki Y."/>
            <person name="Arimoto A."/>
            <person name="Ishii H."/>
            <person name="Satoh N."/>
            <person name="Nishiyama T."/>
            <person name="Hasebe M."/>
            <person name="Maruyama T."/>
            <person name="Minagawa J."/>
            <person name="Obokata J."/>
            <person name="Shigenobu S."/>
        </authorList>
    </citation>
    <scope>NUCLEOTIDE SEQUENCE [LARGE SCALE GENOMIC DNA]</scope>
</reference>
<protein>
    <submittedName>
        <fullName evidence="1">Uncharacterized protein</fullName>
    </submittedName>
</protein>
<gene>
    <name evidence="1" type="ORF">ElyMa_001715800</name>
</gene>
<evidence type="ECO:0000313" key="1">
    <source>
        <dbReference type="EMBL" id="GFS26365.1"/>
    </source>
</evidence>
<comment type="caution">
    <text evidence="1">The sequence shown here is derived from an EMBL/GenBank/DDBJ whole genome shotgun (WGS) entry which is preliminary data.</text>
</comment>
<accession>A0AAV4JVR0</accession>
<organism evidence="1 2">
    <name type="scientific">Elysia marginata</name>
    <dbReference type="NCBI Taxonomy" id="1093978"/>
    <lineage>
        <taxon>Eukaryota</taxon>
        <taxon>Metazoa</taxon>
        <taxon>Spiralia</taxon>
        <taxon>Lophotrochozoa</taxon>
        <taxon>Mollusca</taxon>
        <taxon>Gastropoda</taxon>
        <taxon>Heterobranchia</taxon>
        <taxon>Euthyneura</taxon>
        <taxon>Panpulmonata</taxon>
        <taxon>Sacoglossa</taxon>
        <taxon>Placobranchoidea</taxon>
        <taxon>Plakobranchidae</taxon>
        <taxon>Elysia</taxon>
    </lineage>
</organism>
<dbReference type="AlphaFoldDB" id="A0AAV4JVR0"/>
<keyword evidence="2" id="KW-1185">Reference proteome</keyword>
<name>A0AAV4JVR0_9GAST</name>
<sequence>MAWKGCLSRRSMTILYNFVPFESPDTHTYTVYTRSVQPAISLWVPGRLPQQSLFSIDQSTGAPSVSRGSLSPDDGANQTLLPLSFCQDESQTMLIRPQRRLHSCLMRS</sequence>
<dbReference type="Proteomes" id="UP000762676">
    <property type="component" value="Unassembled WGS sequence"/>
</dbReference>